<dbReference type="SUPFAM" id="SSF54593">
    <property type="entry name" value="Glyoxalase/Bleomycin resistance protein/Dihydroxybiphenyl dioxygenase"/>
    <property type="match status" value="1"/>
</dbReference>
<dbReference type="Gene3D" id="3.10.180.10">
    <property type="entry name" value="2,3-Dihydroxybiphenyl 1,2-Dioxygenase, domain 1"/>
    <property type="match status" value="1"/>
</dbReference>
<evidence type="ECO:0008006" key="2">
    <source>
        <dbReference type="Google" id="ProtNLM"/>
    </source>
</evidence>
<protein>
    <recommendedName>
        <fullName evidence="2">VOC domain-containing protein</fullName>
    </recommendedName>
</protein>
<reference evidence="1" key="1">
    <citation type="submission" date="2018-05" db="EMBL/GenBank/DDBJ databases">
        <authorList>
            <person name="Lanie J.A."/>
            <person name="Ng W.-L."/>
            <person name="Kazmierczak K.M."/>
            <person name="Andrzejewski T.M."/>
            <person name="Davidsen T.M."/>
            <person name="Wayne K.J."/>
            <person name="Tettelin H."/>
            <person name="Glass J.I."/>
            <person name="Rusch D."/>
            <person name="Podicherti R."/>
            <person name="Tsui H.-C.T."/>
            <person name="Winkler M.E."/>
        </authorList>
    </citation>
    <scope>NUCLEOTIDE SEQUENCE</scope>
</reference>
<dbReference type="AlphaFoldDB" id="A0A383CWI8"/>
<evidence type="ECO:0000313" key="1">
    <source>
        <dbReference type="EMBL" id="SVE36531.1"/>
    </source>
</evidence>
<proteinExistence type="predicted"/>
<feature type="non-terminal residue" evidence="1">
    <location>
        <position position="84"/>
    </location>
</feature>
<name>A0A383CWI8_9ZZZZ</name>
<dbReference type="EMBL" id="UINC01212276">
    <property type="protein sequence ID" value="SVE36531.1"/>
    <property type="molecule type" value="Genomic_DNA"/>
</dbReference>
<gene>
    <name evidence="1" type="ORF">METZ01_LOCUS489385</name>
</gene>
<sequence>MPESTENIQVAEVRLPTTDLNDDLDFYTKTLGFRLDMIFPADYPATAVLSGYGLRVRLERGATEAPGTLRLLCRDPDGFADGQR</sequence>
<dbReference type="InterPro" id="IPR029068">
    <property type="entry name" value="Glyas_Bleomycin-R_OHBP_Dase"/>
</dbReference>
<organism evidence="1">
    <name type="scientific">marine metagenome</name>
    <dbReference type="NCBI Taxonomy" id="408172"/>
    <lineage>
        <taxon>unclassified sequences</taxon>
        <taxon>metagenomes</taxon>
        <taxon>ecological metagenomes</taxon>
    </lineage>
</organism>
<accession>A0A383CWI8</accession>